<dbReference type="InterPro" id="IPR052158">
    <property type="entry name" value="INH-QAR"/>
</dbReference>
<dbReference type="SUPFAM" id="SSF46689">
    <property type="entry name" value="Homeodomain-like"/>
    <property type="match status" value="2"/>
</dbReference>
<evidence type="ECO:0000256" key="1">
    <source>
        <dbReference type="ARBA" id="ARBA00023015"/>
    </source>
</evidence>
<dbReference type="PROSITE" id="PS00041">
    <property type="entry name" value="HTH_ARAC_FAMILY_1"/>
    <property type="match status" value="1"/>
</dbReference>
<dbReference type="Gene3D" id="1.10.10.60">
    <property type="entry name" value="Homeodomain-like"/>
    <property type="match status" value="1"/>
</dbReference>
<dbReference type="Pfam" id="PF12833">
    <property type="entry name" value="HTH_18"/>
    <property type="match status" value="1"/>
</dbReference>
<evidence type="ECO:0000256" key="2">
    <source>
        <dbReference type="ARBA" id="ARBA00023125"/>
    </source>
</evidence>
<evidence type="ECO:0000313" key="5">
    <source>
        <dbReference type="EMBL" id="MEE6309043.1"/>
    </source>
</evidence>
<feature type="domain" description="HTH araC/xylS-type" evidence="4">
    <location>
        <begin position="208"/>
        <end position="306"/>
    </location>
</feature>
<gene>
    <name evidence="5" type="ORF">V1634_19590</name>
</gene>
<dbReference type="PANTHER" id="PTHR43130">
    <property type="entry name" value="ARAC-FAMILY TRANSCRIPTIONAL REGULATOR"/>
    <property type="match status" value="1"/>
</dbReference>
<dbReference type="InterPro" id="IPR018062">
    <property type="entry name" value="HTH_AraC-typ_CS"/>
</dbReference>
<name>A0ABU7SGI2_9ACTN</name>
<dbReference type="InterPro" id="IPR029062">
    <property type="entry name" value="Class_I_gatase-like"/>
</dbReference>
<organism evidence="5 6">
    <name type="scientific">Plantactinospora veratri</name>
    <dbReference type="NCBI Taxonomy" id="1436122"/>
    <lineage>
        <taxon>Bacteria</taxon>
        <taxon>Bacillati</taxon>
        <taxon>Actinomycetota</taxon>
        <taxon>Actinomycetes</taxon>
        <taxon>Micromonosporales</taxon>
        <taxon>Micromonosporaceae</taxon>
        <taxon>Plantactinospora</taxon>
    </lineage>
</organism>
<dbReference type="RefSeq" id="WP_331209324.1">
    <property type="nucleotide sequence ID" value="NZ_JAZGQL010000014.1"/>
</dbReference>
<reference evidence="5 6" key="1">
    <citation type="submission" date="2024-01" db="EMBL/GenBank/DDBJ databases">
        <title>Genome insights into Plantactinospora veratri sp. nov.</title>
        <authorList>
            <person name="Wang L."/>
        </authorList>
    </citation>
    <scope>NUCLEOTIDE SEQUENCE [LARGE SCALE GENOMIC DNA]</scope>
    <source>
        <strain evidence="5 6">NEAU-FHS4</strain>
    </source>
</reference>
<accession>A0ABU7SGI2</accession>
<keyword evidence="1" id="KW-0805">Transcription regulation</keyword>
<dbReference type="InterPro" id="IPR002818">
    <property type="entry name" value="DJ-1/PfpI"/>
</dbReference>
<dbReference type="Pfam" id="PF01965">
    <property type="entry name" value="DJ-1_PfpI"/>
    <property type="match status" value="1"/>
</dbReference>
<evidence type="ECO:0000313" key="6">
    <source>
        <dbReference type="Proteomes" id="UP001339911"/>
    </source>
</evidence>
<dbReference type="EMBL" id="JAZGQL010000014">
    <property type="protein sequence ID" value="MEE6309043.1"/>
    <property type="molecule type" value="Genomic_DNA"/>
</dbReference>
<evidence type="ECO:0000256" key="3">
    <source>
        <dbReference type="ARBA" id="ARBA00023163"/>
    </source>
</evidence>
<evidence type="ECO:0000259" key="4">
    <source>
        <dbReference type="PROSITE" id="PS01124"/>
    </source>
</evidence>
<dbReference type="PROSITE" id="PS01124">
    <property type="entry name" value="HTH_ARAC_FAMILY_2"/>
    <property type="match status" value="1"/>
</dbReference>
<comment type="caution">
    <text evidence="5">The sequence shown here is derived from an EMBL/GenBank/DDBJ whole genome shotgun (WGS) entry which is preliminary data.</text>
</comment>
<dbReference type="CDD" id="cd03137">
    <property type="entry name" value="GATase1_AraC_1"/>
    <property type="match status" value="1"/>
</dbReference>
<sequence>MHRVVILAFDGVVPFDLSVPIEVFGRARLADGRPAYQVRVCADAAEVRAGPVAIRVPDGLAALAEADTVVVPGVADVDAPVPPGLVAALTAAPGRVVSICTGAFLLAAAGLLDGRRATTHWAAAAELARRHPAVEVDPEVLFVDDGSVLTSAGAAAGLDLCLHLVRRDHGAAVAAQTARSSVMPLERAGGQAQFIAHEPPAPTGISLQPLLAWLTENLHAPLTLAAIAERASMSTRSLSRHFRDQTGTTPMQWLNRQRVRHAQLLLETGDQPVERVGELAGFTSATAFRERFRQVVGVSPGHYRRSFASVARPAGTS</sequence>
<dbReference type="SUPFAM" id="SSF52317">
    <property type="entry name" value="Class I glutamine amidotransferase-like"/>
    <property type="match status" value="1"/>
</dbReference>
<dbReference type="Gene3D" id="3.40.50.880">
    <property type="match status" value="1"/>
</dbReference>
<protein>
    <submittedName>
        <fullName evidence="5">Helix-turn-helix domain-containing protein</fullName>
    </submittedName>
</protein>
<keyword evidence="2" id="KW-0238">DNA-binding</keyword>
<keyword evidence="3" id="KW-0804">Transcription</keyword>
<dbReference type="SMART" id="SM00342">
    <property type="entry name" value="HTH_ARAC"/>
    <property type="match status" value="1"/>
</dbReference>
<dbReference type="PANTHER" id="PTHR43130:SF3">
    <property type="entry name" value="HTH-TYPE TRANSCRIPTIONAL REGULATOR RV1931C"/>
    <property type="match status" value="1"/>
</dbReference>
<proteinExistence type="predicted"/>
<dbReference type="Proteomes" id="UP001339911">
    <property type="component" value="Unassembled WGS sequence"/>
</dbReference>
<dbReference type="InterPro" id="IPR018060">
    <property type="entry name" value="HTH_AraC"/>
</dbReference>
<keyword evidence="6" id="KW-1185">Reference proteome</keyword>
<dbReference type="InterPro" id="IPR009057">
    <property type="entry name" value="Homeodomain-like_sf"/>
</dbReference>